<keyword evidence="8 11" id="KW-0456">Lyase</keyword>
<organism evidence="13 14">
    <name type="scientific">Pueribacillus theae</name>
    <dbReference type="NCBI Taxonomy" id="2171751"/>
    <lineage>
        <taxon>Bacteria</taxon>
        <taxon>Bacillati</taxon>
        <taxon>Bacillota</taxon>
        <taxon>Bacilli</taxon>
        <taxon>Bacillales</taxon>
        <taxon>Bacillaceae</taxon>
        <taxon>Pueribacillus</taxon>
    </lineage>
</organism>
<feature type="active site" evidence="11">
    <location>
        <position position="11"/>
    </location>
</feature>
<dbReference type="PANTHER" id="PTHR21235">
    <property type="entry name" value="IMIDAZOLE GLYCEROL PHOSPHATE SYNTHASE SUBUNIT HISF/H IGP SYNTHASE SUBUNIT HISF/H"/>
    <property type="match status" value="1"/>
</dbReference>
<evidence type="ECO:0000313" key="14">
    <source>
        <dbReference type="Proteomes" id="UP000245998"/>
    </source>
</evidence>
<dbReference type="InterPro" id="IPR050064">
    <property type="entry name" value="IGPS_HisA/HisF"/>
</dbReference>
<evidence type="ECO:0000313" key="13">
    <source>
        <dbReference type="EMBL" id="PWA12594.1"/>
    </source>
</evidence>
<dbReference type="HAMAP" id="MF_01013">
    <property type="entry name" value="HisF"/>
    <property type="match status" value="1"/>
</dbReference>
<evidence type="ECO:0000256" key="6">
    <source>
        <dbReference type="ARBA" id="ARBA00022605"/>
    </source>
</evidence>
<dbReference type="InterPro" id="IPR013785">
    <property type="entry name" value="Aldolase_TIM"/>
</dbReference>
<name>A0A2U1K5X2_9BACI</name>
<comment type="caution">
    <text evidence="13">The sequence shown here is derived from an EMBL/GenBank/DDBJ whole genome shotgun (WGS) entry which is preliminary data.</text>
</comment>
<dbReference type="PANTHER" id="PTHR21235:SF2">
    <property type="entry name" value="IMIDAZOLE GLYCEROL PHOSPHATE SYNTHASE HISHF"/>
    <property type="match status" value="1"/>
</dbReference>
<evidence type="ECO:0000256" key="2">
    <source>
        <dbReference type="ARBA" id="ARBA00005091"/>
    </source>
</evidence>
<dbReference type="GO" id="GO:0005737">
    <property type="term" value="C:cytoplasm"/>
    <property type="evidence" value="ECO:0007669"/>
    <property type="project" value="UniProtKB-SubCell"/>
</dbReference>
<dbReference type="Gene3D" id="3.20.20.70">
    <property type="entry name" value="Aldolase class I"/>
    <property type="match status" value="1"/>
</dbReference>
<feature type="active site" evidence="11">
    <location>
        <position position="130"/>
    </location>
</feature>
<comment type="subunit">
    <text evidence="4 11">Heterodimer of HisH and HisF.</text>
</comment>
<keyword evidence="6 11" id="KW-0028">Amino-acid biosynthesis</keyword>
<comment type="function">
    <text evidence="9 11">IGPS catalyzes the conversion of PRFAR and glutamine to IGP, AICAR and glutamate. The HisF subunit catalyzes the cyclization activity that produces IGP and AICAR from PRFAR using the ammonia provided by the HisH subunit.</text>
</comment>
<evidence type="ECO:0000256" key="7">
    <source>
        <dbReference type="ARBA" id="ARBA00023102"/>
    </source>
</evidence>
<comment type="similarity">
    <text evidence="3 11 12">Belongs to the HisA/HisF family.</text>
</comment>
<dbReference type="GO" id="GO:0016829">
    <property type="term" value="F:lyase activity"/>
    <property type="evidence" value="ECO:0007669"/>
    <property type="project" value="UniProtKB-KW"/>
</dbReference>
<evidence type="ECO:0000256" key="11">
    <source>
        <dbReference type="HAMAP-Rule" id="MF_01013"/>
    </source>
</evidence>
<accession>A0A2U1K5X2</accession>
<dbReference type="GO" id="GO:0000105">
    <property type="term" value="P:L-histidine biosynthetic process"/>
    <property type="evidence" value="ECO:0007669"/>
    <property type="project" value="UniProtKB-UniRule"/>
</dbReference>
<dbReference type="Pfam" id="PF00977">
    <property type="entry name" value="His_biosynth"/>
    <property type="match status" value="1"/>
</dbReference>
<comment type="catalytic activity">
    <reaction evidence="10 11">
        <text>5-[(5-phospho-1-deoxy-D-ribulos-1-ylimino)methylamino]-1-(5-phospho-beta-D-ribosyl)imidazole-4-carboxamide + L-glutamine = D-erythro-1-(imidazol-4-yl)glycerol 3-phosphate + 5-amino-1-(5-phospho-beta-D-ribosyl)imidazole-4-carboxamide + L-glutamate + H(+)</text>
        <dbReference type="Rhea" id="RHEA:24793"/>
        <dbReference type="ChEBI" id="CHEBI:15378"/>
        <dbReference type="ChEBI" id="CHEBI:29985"/>
        <dbReference type="ChEBI" id="CHEBI:58278"/>
        <dbReference type="ChEBI" id="CHEBI:58359"/>
        <dbReference type="ChEBI" id="CHEBI:58475"/>
        <dbReference type="ChEBI" id="CHEBI:58525"/>
        <dbReference type="EC" id="4.3.2.10"/>
    </reaction>
</comment>
<dbReference type="FunFam" id="3.20.20.70:FF:000006">
    <property type="entry name" value="Imidazole glycerol phosphate synthase subunit HisF"/>
    <property type="match status" value="1"/>
</dbReference>
<sequence>MAEKKIIPCLDMKDGRVVKGVQFVNLRDAGDPVELAAFYEEQGADELVFLDIAATNEGRETMLDVVRKVAEQITIPFTVGGGIRTVEQMKAVIDAGADKVSIGTAAYDNPHLFKEGAEALGPDRIVAAIDAKFVDEAGTWRVVIHGGNTVTDKDVVEWAKEAAELGAGEILLTSMDRDGEKSGYDLEMTKAVVDAVDVPVIASGGAGTIDDFYAAFTKANAAGALAASVFHFKETSVKEVKAELKRRGIDLK</sequence>
<evidence type="ECO:0000256" key="12">
    <source>
        <dbReference type="RuleBase" id="RU003657"/>
    </source>
</evidence>
<keyword evidence="7 11" id="KW-0368">Histidine biosynthesis</keyword>
<dbReference type="GO" id="GO:0000107">
    <property type="term" value="F:imidazoleglycerol-phosphate synthase activity"/>
    <property type="evidence" value="ECO:0007669"/>
    <property type="project" value="UniProtKB-UniRule"/>
</dbReference>
<evidence type="ECO:0000256" key="8">
    <source>
        <dbReference type="ARBA" id="ARBA00023239"/>
    </source>
</evidence>
<evidence type="ECO:0000256" key="3">
    <source>
        <dbReference type="ARBA" id="ARBA00009667"/>
    </source>
</evidence>
<dbReference type="RefSeq" id="WP_116553798.1">
    <property type="nucleotide sequence ID" value="NZ_QCZG01000007.1"/>
</dbReference>
<dbReference type="InterPro" id="IPR011060">
    <property type="entry name" value="RibuloseP-bd_barrel"/>
</dbReference>
<dbReference type="OrthoDB" id="9781903at2"/>
<keyword evidence="14" id="KW-1185">Reference proteome</keyword>
<dbReference type="InterPro" id="IPR006062">
    <property type="entry name" value="His_biosynth"/>
</dbReference>
<dbReference type="UniPathway" id="UPA00031">
    <property type="reaction ID" value="UER00010"/>
</dbReference>
<dbReference type="EMBL" id="QCZG01000007">
    <property type="protein sequence ID" value="PWA12594.1"/>
    <property type="molecule type" value="Genomic_DNA"/>
</dbReference>
<dbReference type="InterPro" id="IPR004651">
    <property type="entry name" value="HisF"/>
</dbReference>
<evidence type="ECO:0000256" key="10">
    <source>
        <dbReference type="ARBA" id="ARBA00047838"/>
    </source>
</evidence>
<dbReference type="EC" id="4.3.2.10" evidence="11"/>
<proteinExistence type="inferred from homology"/>
<evidence type="ECO:0000256" key="1">
    <source>
        <dbReference type="ARBA" id="ARBA00004496"/>
    </source>
</evidence>
<dbReference type="AlphaFoldDB" id="A0A2U1K5X2"/>
<evidence type="ECO:0000256" key="5">
    <source>
        <dbReference type="ARBA" id="ARBA00022490"/>
    </source>
</evidence>
<evidence type="ECO:0000256" key="4">
    <source>
        <dbReference type="ARBA" id="ARBA00011152"/>
    </source>
</evidence>
<reference evidence="13 14" key="1">
    <citation type="submission" date="2018-04" db="EMBL/GenBank/DDBJ databases">
        <title>Camelliibacillus theae gen. nov., sp. nov., isolated from Pu'er tea.</title>
        <authorList>
            <person name="Niu L."/>
        </authorList>
    </citation>
    <scope>NUCLEOTIDE SEQUENCE [LARGE SCALE GENOMIC DNA]</scope>
    <source>
        <strain evidence="13 14">T8</strain>
    </source>
</reference>
<comment type="pathway">
    <text evidence="2 11">Amino-acid biosynthesis; L-histidine biosynthesis; L-histidine from 5-phospho-alpha-D-ribose 1-diphosphate: step 5/9.</text>
</comment>
<keyword evidence="5 11" id="KW-0963">Cytoplasm</keyword>
<protein>
    <recommendedName>
        <fullName evidence="11">Imidazole glycerol phosphate synthase subunit HisF</fullName>
        <ecNumber evidence="11">4.3.2.10</ecNumber>
    </recommendedName>
    <alternativeName>
        <fullName evidence="11">IGP synthase cyclase subunit</fullName>
    </alternativeName>
    <alternativeName>
        <fullName evidence="11">IGP synthase subunit HisF</fullName>
    </alternativeName>
    <alternativeName>
        <fullName evidence="11">ImGP synthase subunit HisF</fullName>
        <shortName evidence="11">IGPS subunit HisF</shortName>
    </alternativeName>
</protein>
<evidence type="ECO:0000256" key="9">
    <source>
        <dbReference type="ARBA" id="ARBA00025475"/>
    </source>
</evidence>
<comment type="subcellular location">
    <subcellularLocation>
        <location evidence="1 11">Cytoplasm</location>
    </subcellularLocation>
</comment>
<dbReference type="Proteomes" id="UP000245998">
    <property type="component" value="Unassembled WGS sequence"/>
</dbReference>
<dbReference type="SUPFAM" id="SSF51366">
    <property type="entry name" value="Ribulose-phoshate binding barrel"/>
    <property type="match status" value="1"/>
</dbReference>
<dbReference type="CDD" id="cd04731">
    <property type="entry name" value="HisF"/>
    <property type="match status" value="1"/>
</dbReference>
<dbReference type="NCBIfam" id="TIGR00735">
    <property type="entry name" value="hisF"/>
    <property type="match status" value="1"/>
</dbReference>
<gene>
    <name evidence="11" type="primary">hisF</name>
    <name evidence="13" type="ORF">DCC39_05055</name>
</gene>